<dbReference type="InterPro" id="IPR010982">
    <property type="entry name" value="Lambda_DNA-bd_dom_sf"/>
</dbReference>
<organism evidence="1 2">
    <name type="scientific">Pseudomonas taiwanensis</name>
    <dbReference type="NCBI Taxonomy" id="470150"/>
    <lineage>
        <taxon>Bacteria</taxon>
        <taxon>Pseudomonadati</taxon>
        <taxon>Pseudomonadota</taxon>
        <taxon>Gammaproteobacteria</taxon>
        <taxon>Pseudomonadales</taxon>
        <taxon>Pseudomonadaceae</taxon>
        <taxon>Pseudomonas</taxon>
    </lineage>
</organism>
<gene>
    <name evidence="1" type="ORF">HU747_00085</name>
</gene>
<dbReference type="EMBL" id="JABWRS010000001">
    <property type="protein sequence ID" value="MBC3473987.1"/>
    <property type="molecule type" value="Genomic_DNA"/>
</dbReference>
<accession>A0ABR6V0I8</accession>
<protein>
    <submittedName>
        <fullName evidence="1">Type II toxin-antitoxin system MqsA family antitoxin</fullName>
    </submittedName>
</protein>
<dbReference type="Proteomes" id="UP000628086">
    <property type="component" value="Unassembled WGS sequence"/>
</dbReference>
<reference evidence="1 2" key="1">
    <citation type="journal article" date="2020" name="Microorganisms">
        <title>Reliable Identification of Environmental Pseudomonas Isolates Using the rpoD Gene.</title>
        <authorList>
            <consortium name="The Broad Institute Genome Sequencing Platform"/>
            <person name="Girard L."/>
            <person name="Lood C."/>
            <person name="Rokni-Zadeh H."/>
            <person name="van Noort V."/>
            <person name="Lavigne R."/>
            <person name="De Mot R."/>
        </authorList>
    </citation>
    <scope>NUCLEOTIDE SEQUENCE [LARGE SCALE GENOMIC DNA]</scope>
    <source>
        <strain evidence="1 2">RW7P2</strain>
    </source>
</reference>
<sequence>MEAESTVIPDVFSDDCTRGLGWRVHAFSRWENGKMRPPVALIELFKLLDRRPELFEEIRTP</sequence>
<proteinExistence type="predicted"/>
<keyword evidence="2" id="KW-1185">Reference proteome</keyword>
<evidence type="ECO:0000313" key="1">
    <source>
        <dbReference type="EMBL" id="MBC3473987.1"/>
    </source>
</evidence>
<dbReference type="Pfam" id="PF15731">
    <property type="entry name" value="MqsA_antitoxin"/>
    <property type="match status" value="1"/>
</dbReference>
<evidence type="ECO:0000313" key="2">
    <source>
        <dbReference type="Proteomes" id="UP000628086"/>
    </source>
</evidence>
<dbReference type="InterPro" id="IPR032758">
    <property type="entry name" value="MqsA/HigA-2"/>
</dbReference>
<name>A0ABR6V0I8_9PSED</name>
<dbReference type="Gene3D" id="1.10.260.40">
    <property type="entry name" value="lambda repressor-like DNA-binding domains"/>
    <property type="match status" value="1"/>
</dbReference>
<comment type="caution">
    <text evidence="1">The sequence shown here is derived from an EMBL/GenBank/DDBJ whole genome shotgun (WGS) entry which is preliminary data.</text>
</comment>